<evidence type="ECO:0000313" key="3">
    <source>
        <dbReference type="Proteomes" id="UP001458415"/>
    </source>
</evidence>
<feature type="region of interest" description="Disordered" evidence="1">
    <location>
        <begin position="61"/>
        <end position="80"/>
    </location>
</feature>
<reference evidence="2 3" key="1">
    <citation type="submission" date="2024-06" db="EMBL/GenBank/DDBJ databases">
        <title>The Natural Products Discovery Center: Release of the First 8490 Sequenced Strains for Exploring Actinobacteria Biosynthetic Diversity.</title>
        <authorList>
            <person name="Kalkreuter E."/>
            <person name="Kautsar S.A."/>
            <person name="Yang D."/>
            <person name="Bader C.D."/>
            <person name="Teijaro C.N."/>
            <person name="Fluegel L."/>
            <person name="Davis C.M."/>
            <person name="Simpson J.R."/>
            <person name="Lauterbach L."/>
            <person name="Steele A.D."/>
            <person name="Gui C."/>
            <person name="Meng S."/>
            <person name="Li G."/>
            <person name="Viehrig K."/>
            <person name="Ye F."/>
            <person name="Su P."/>
            <person name="Kiefer A.F."/>
            <person name="Nichols A."/>
            <person name="Cepeda A.J."/>
            <person name="Yan W."/>
            <person name="Fan B."/>
            <person name="Jiang Y."/>
            <person name="Adhikari A."/>
            <person name="Zheng C.-J."/>
            <person name="Schuster L."/>
            <person name="Cowan T.M."/>
            <person name="Smanski M.J."/>
            <person name="Chevrette M.G."/>
            <person name="De Carvalho L.P.S."/>
            <person name="Shen B."/>
        </authorList>
    </citation>
    <scope>NUCLEOTIDE SEQUENCE [LARGE SCALE GENOMIC DNA]</scope>
    <source>
        <strain evidence="2 3">NPDC000634</strain>
    </source>
</reference>
<protein>
    <submittedName>
        <fullName evidence="2">Uncharacterized protein</fullName>
    </submittedName>
</protein>
<name>A0ABV1WEJ4_9ACTN</name>
<evidence type="ECO:0000256" key="1">
    <source>
        <dbReference type="SAM" id="MobiDB-lite"/>
    </source>
</evidence>
<organism evidence="2 3">
    <name type="scientific">Streptomyces carpinensis</name>
    <dbReference type="NCBI Taxonomy" id="66369"/>
    <lineage>
        <taxon>Bacteria</taxon>
        <taxon>Bacillati</taxon>
        <taxon>Actinomycetota</taxon>
        <taxon>Actinomycetes</taxon>
        <taxon>Kitasatosporales</taxon>
        <taxon>Streptomycetaceae</taxon>
        <taxon>Streptomyces</taxon>
    </lineage>
</organism>
<dbReference type="RefSeq" id="WP_086730020.1">
    <property type="nucleotide sequence ID" value="NZ_MUBM01000365.1"/>
</dbReference>
<evidence type="ECO:0000313" key="2">
    <source>
        <dbReference type="EMBL" id="MER6982605.1"/>
    </source>
</evidence>
<sequence>MSGPLPVTVHPPSPTGGRRVRVNGEILGLAYSVADVAEFLRRAGLEVDPVEVPVSPLIDWRGGGPDYWGPEPGGASPGLG</sequence>
<accession>A0ABV1WEJ4</accession>
<comment type="caution">
    <text evidence="2">The sequence shown here is derived from an EMBL/GenBank/DDBJ whole genome shotgun (WGS) entry which is preliminary data.</text>
</comment>
<dbReference type="EMBL" id="JBEPCU010001088">
    <property type="protein sequence ID" value="MER6982605.1"/>
    <property type="molecule type" value="Genomic_DNA"/>
</dbReference>
<gene>
    <name evidence="2" type="ORF">ABT317_38005</name>
</gene>
<keyword evidence="3" id="KW-1185">Reference proteome</keyword>
<proteinExistence type="predicted"/>
<dbReference type="Proteomes" id="UP001458415">
    <property type="component" value="Unassembled WGS sequence"/>
</dbReference>